<accession>A0A9P6SQR5</accession>
<dbReference type="SUPFAM" id="SSF51735">
    <property type="entry name" value="NAD(P)-binding Rossmann-fold domains"/>
    <property type="match status" value="1"/>
</dbReference>
<dbReference type="Gene3D" id="3.40.50.720">
    <property type="entry name" value="NAD(P)-binding Rossmann-like Domain"/>
    <property type="match status" value="1"/>
</dbReference>
<dbReference type="AlphaFoldDB" id="A0A9P6SQR5"/>
<sequence length="134" mass="13895">MGFPPFTQKHHTTPYPAIDPSLPALSAAGKVIVITGGGSGIGPHIANAFALAGSRKIAILGRTRSTLDKTKATLESTYPGIKVLIFVADVADASAVNAAFNGTKDAFGPIDIFVANAAYLPEPVKVKDTDVEDF</sequence>
<dbReference type="PANTHER" id="PTHR43669:SF3">
    <property type="entry name" value="ALCOHOL DEHYDROGENASE, PUTATIVE (AFU_ORTHOLOGUE AFUA_3G03445)-RELATED"/>
    <property type="match status" value="1"/>
</dbReference>
<dbReference type="InterPro" id="IPR036291">
    <property type="entry name" value="NAD(P)-bd_dom_sf"/>
</dbReference>
<proteinExistence type="inferred from homology"/>
<name>A0A9P6SQR5_9FUNG</name>
<keyword evidence="2" id="KW-0560">Oxidoreductase</keyword>
<dbReference type="GO" id="GO:0016491">
    <property type="term" value="F:oxidoreductase activity"/>
    <property type="evidence" value="ECO:0007669"/>
    <property type="project" value="UniProtKB-KW"/>
</dbReference>
<evidence type="ECO:0000256" key="2">
    <source>
        <dbReference type="ARBA" id="ARBA00023002"/>
    </source>
</evidence>
<dbReference type="PANTHER" id="PTHR43669">
    <property type="entry name" value="5-KETO-D-GLUCONATE 5-REDUCTASE"/>
    <property type="match status" value="1"/>
</dbReference>
<keyword evidence="4" id="KW-1185">Reference proteome</keyword>
<dbReference type="Pfam" id="PF00106">
    <property type="entry name" value="adh_short"/>
    <property type="match status" value="1"/>
</dbReference>
<evidence type="ECO:0000256" key="1">
    <source>
        <dbReference type="ARBA" id="ARBA00006484"/>
    </source>
</evidence>
<feature type="non-terminal residue" evidence="3">
    <location>
        <position position="134"/>
    </location>
</feature>
<evidence type="ECO:0000313" key="4">
    <source>
        <dbReference type="Proteomes" id="UP000703661"/>
    </source>
</evidence>
<dbReference type="InterPro" id="IPR002347">
    <property type="entry name" value="SDR_fam"/>
</dbReference>
<dbReference type="EMBL" id="JAAAID010004945">
    <property type="protein sequence ID" value="KAF9991860.1"/>
    <property type="molecule type" value="Genomic_DNA"/>
</dbReference>
<comment type="caution">
    <text evidence="3">The sequence shown here is derived from an EMBL/GenBank/DDBJ whole genome shotgun (WGS) entry which is preliminary data.</text>
</comment>
<protein>
    <submittedName>
        <fullName evidence="3">Uncharacterized protein</fullName>
    </submittedName>
</protein>
<comment type="similarity">
    <text evidence="1">Belongs to the short-chain dehydrogenases/reductases (SDR) family.</text>
</comment>
<gene>
    <name evidence="3" type="ORF">BGZ80_008846</name>
</gene>
<dbReference type="PRINTS" id="PR00081">
    <property type="entry name" value="GDHRDH"/>
</dbReference>
<dbReference type="Proteomes" id="UP000703661">
    <property type="component" value="Unassembled WGS sequence"/>
</dbReference>
<organism evidence="3 4">
    <name type="scientific">Entomortierella chlamydospora</name>
    <dbReference type="NCBI Taxonomy" id="101097"/>
    <lineage>
        <taxon>Eukaryota</taxon>
        <taxon>Fungi</taxon>
        <taxon>Fungi incertae sedis</taxon>
        <taxon>Mucoromycota</taxon>
        <taxon>Mortierellomycotina</taxon>
        <taxon>Mortierellomycetes</taxon>
        <taxon>Mortierellales</taxon>
        <taxon>Mortierellaceae</taxon>
        <taxon>Entomortierella</taxon>
    </lineage>
</organism>
<evidence type="ECO:0000313" key="3">
    <source>
        <dbReference type="EMBL" id="KAF9991860.1"/>
    </source>
</evidence>
<reference evidence="3" key="1">
    <citation type="journal article" date="2020" name="Fungal Divers.">
        <title>Resolving the Mortierellaceae phylogeny through synthesis of multi-gene phylogenetics and phylogenomics.</title>
        <authorList>
            <person name="Vandepol N."/>
            <person name="Liber J."/>
            <person name="Desiro A."/>
            <person name="Na H."/>
            <person name="Kennedy M."/>
            <person name="Barry K."/>
            <person name="Grigoriev I.V."/>
            <person name="Miller A.N."/>
            <person name="O'Donnell K."/>
            <person name="Stajich J.E."/>
            <person name="Bonito G."/>
        </authorList>
    </citation>
    <scope>NUCLEOTIDE SEQUENCE</scope>
    <source>
        <strain evidence="3">NRRL 2769</strain>
    </source>
</reference>